<evidence type="ECO:0000256" key="2">
    <source>
        <dbReference type="ARBA" id="ARBA00022692"/>
    </source>
</evidence>
<feature type="transmembrane region" description="Helical" evidence="5">
    <location>
        <begin position="64"/>
        <end position="80"/>
    </location>
</feature>
<dbReference type="AlphaFoldDB" id="A0A6A6DCE8"/>
<feature type="domain" description="Major facilitator superfamily (MFS) profile" evidence="6">
    <location>
        <begin position="25"/>
        <end position="387"/>
    </location>
</feature>
<protein>
    <submittedName>
        <fullName evidence="7">MFS general substrate transporter</fullName>
    </submittedName>
</protein>
<proteinExistence type="predicted"/>
<dbReference type="InterPro" id="IPR011701">
    <property type="entry name" value="MFS"/>
</dbReference>
<feature type="transmembrane region" description="Helical" evidence="5">
    <location>
        <begin position="244"/>
        <end position="263"/>
    </location>
</feature>
<dbReference type="Pfam" id="PF07690">
    <property type="entry name" value="MFS_1"/>
    <property type="match status" value="1"/>
</dbReference>
<evidence type="ECO:0000313" key="7">
    <source>
        <dbReference type="EMBL" id="KAF2175889.1"/>
    </source>
</evidence>
<keyword evidence="2 5" id="KW-0812">Transmembrane</keyword>
<evidence type="ECO:0000313" key="8">
    <source>
        <dbReference type="Proteomes" id="UP000800200"/>
    </source>
</evidence>
<dbReference type="InterPro" id="IPR020846">
    <property type="entry name" value="MFS_dom"/>
</dbReference>
<dbReference type="OrthoDB" id="6770063at2759"/>
<dbReference type="PANTHER" id="PTHR23502:SF60">
    <property type="entry name" value="MAJOR FACILITATOR SUPERFAMILY (MFS) PROFILE DOMAIN-CONTAINING PROTEIN-RELATED"/>
    <property type="match status" value="1"/>
</dbReference>
<evidence type="ECO:0000256" key="3">
    <source>
        <dbReference type="ARBA" id="ARBA00022989"/>
    </source>
</evidence>
<name>A0A6A6DCE8_9PEZI</name>
<evidence type="ECO:0000256" key="4">
    <source>
        <dbReference type="ARBA" id="ARBA00023136"/>
    </source>
</evidence>
<comment type="subcellular location">
    <subcellularLocation>
        <location evidence="1">Membrane</location>
        <topology evidence="1">Multi-pass membrane protein</topology>
    </subcellularLocation>
</comment>
<keyword evidence="4 5" id="KW-0472">Membrane</keyword>
<keyword evidence="8" id="KW-1185">Reference proteome</keyword>
<dbReference type="InterPro" id="IPR036259">
    <property type="entry name" value="MFS_trans_sf"/>
</dbReference>
<evidence type="ECO:0000256" key="1">
    <source>
        <dbReference type="ARBA" id="ARBA00004141"/>
    </source>
</evidence>
<evidence type="ECO:0000256" key="5">
    <source>
        <dbReference type="SAM" id="Phobius"/>
    </source>
</evidence>
<dbReference type="Proteomes" id="UP000800200">
    <property type="component" value="Unassembled WGS sequence"/>
</dbReference>
<evidence type="ECO:0000259" key="6">
    <source>
        <dbReference type="PROSITE" id="PS50850"/>
    </source>
</evidence>
<feature type="transmembrane region" description="Helical" evidence="5">
    <location>
        <begin position="367"/>
        <end position="386"/>
    </location>
</feature>
<feature type="transmembrane region" description="Helical" evidence="5">
    <location>
        <begin position="283"/>
        <end position="310"/>
    </location>
</feature>
<dbReference type="GO" id="GO:0016020">
    <property type="term" value="C:membrane"/>
    <property type="evidence" value="ECO:0007669"/>
    <property type="project" value="UniProtKB-SubCell"/>
</dbReference>
<dbReference type="GO" id="GO:0022857">
    <property type="term" value="F:transmembrane transporter activity"/>
    <property type="evidence" value="ECO:0007669"/>
    <property type="project" value="InterPro"/>
</dbReference>
<feature type="transmembrane region" description="Helical" evidence="5">
    <location>
        <begin position="322"/>
        <end position="347"/>
    </location>
</feature>
<accession>A0A6A6DCE8</accession>
<dbReference type="SUPFAM" id="SSF103473">
    <property type="entry name" value="MFS general substrate transporter"/>
    <property type="match status" value="1"/>
</dbReference>
<reference evidence="7" key="1">
    <citation type="journal article" date="2020" name="Stud. Mycol.">
        <title>101 Dothideomycetes genomes: a test case for predicting lifestyles and emergence of pathogens.</title>
        <authorList>
            <person name="Haridas S."/>
            <person name="Albert R."/>
            <person name="Binder M."/>
            <person name="Bloem J."/>
            <person name="Labutti K."/>
            <person name="Salamov A."/>
            <person name="Andreopoulos B."/>
            <person name="Baker S."/>
            <person name="Barry K."/>
            <person name="Bills G."/>
            <person name="Bluhm B."/>
            <person name="Cannon C."/>
            <person name="Castanera R."/>
            <person name="Culley D."/>
            <person name="Daum C."/>
            <person name="Ezra D."/>
            <person name="Gonzalez J."/>
            <person name="Henrissat B."/>
            <person name="Kuo A."/>
            <person name="Liang C."/>
            <person name="Lipzen A."/>
            <person name="Lutzoni F."/>
            <person name="Magnuson J."/>
            <person name="Mondo S."/>
            <person name="Nolan M."/>
            <person name="Ohm R."/>
            <person name="Pangilinan J."/>
            <person name="Park H.-J."/>
            <person name="Ramirez L."/>
            <person name="Alfaro M."/>
            <person name="Sun H."/>
            <person name="Tritt A."/>
            <person name="Yoshinaga Y."/>
            <person name="Zwiers L.-H."/>
            <person name="Turgeon B."/>
            <person name="Goodwin S."/>
            <person name="Spatafora J."/>
            <person name="Crous P."/>
            <person name="Grigoriev I."/>
        </authorList>
    </citation>
    <scope>NUCLEOTIDE SEQUENCE</scope>
    <source>
        <strain evidence="7">CBS 207.26</strain>
    </source>
</reference>
<dbReference type="EMBL" id="ML994721">
    <property type="protein sequence ID" value="KAF2175889.1"/>
    <property type="molecule type" value="Genomic_DNA"/>
</dbReference>
<dbReference type="PANTHER" id="PTHR23502">
    <property type="entry name" value="MAJOR FACILITATOR SUPERFAMILY"/>
    <property type="match status" value="1"/>
</dbReference>
<organism evidence="7 8">
    <name type="scientific">Zopfia rhizophila CBS 207.26</name>
    <dbReference type="NCBI Taxonomy" id="1314779"/>
    <lineage>
        <taxon>Eukaryota</taxon>
        <taxon>Fungi</taxon>
        <taxon>Dikarya</taxon>
        <taxon>Ascomycota</taxon>
        <taxon>Pezizomycotina</taxon>
        <taxon>Dothideomycetes</taxon>
        <taxon>Dothideomycetes incertae sedis</taxon>
        <taxon>Zopfiaceae</taxon>
        <taxon>Zopfia</taxon>
    </lineage>
</organism>
<gene>
    <name evidence="7" type="ORF">K469DRAFT_723777</name>
</gene>
<dbReference type="PROSITE" id="PS50850">
    <property type="entry name" value="MFS"/>
    <property type="match status" value="1"/>
</dbReference>
<keyword evidence="3 5" id="KW-1133">Transmembrane helix</keyword>
<dbReference type="Gene3D" id="1.20.1720.10">
    <property type="entry name" value="Multidrug resistance protein D"/>
    <property type="match status" value="1"/>
</dbReference>
<feature type="transmembrane region" description="Helical" evidence="5">
    <location>
        <begin position="25"/>
        <end position="44"/>
    </location>
</feature>
<sequence length="387" mass="42866">MASAEHPCQDPLNPKNWPRGRKWRPLTAVSGFVLMSPLSTTIVAPSLDVIARELNITDTAQKPLVLSIFLLGFGIGPLFISPLSEIFGRTRVLQLFNAMYLAFNTSCGFAQTKDQLIVLRFLSGLFGSASVGRWYCTIGDMFNASERGKAIAVYSVAPLIGPTIGPIAELEGVTNLYTEYKLSSKREVIRINMIRLLKLLVTHPVVQVLPLYQGHLYGNIYITYAYFPTLWTVRYHQQVSIASLNYLSLGIGTVFAAEITTHMNDQIYKFLIARDNDEDRPEFRAPIMVPATVILAIGLILIFTAAAYACTISNNTFIINTYGRYSASGLTAISILKCFTGFAFPLFSSHLWGDYQQLVYDVLDYGWTNSMLGFIALGIGLPAVLLL</sequence>